<evidence type="ECO:0000313" key="3">
    <source>
        <dbReference type="Proteomes" id="UP001418796"/>
    </source>
</evidence>
<gene>
    <name evidence="2" type="ORF">MKY91_05900</name>
</gene>
<sequence length="46" mass="5204">MFILNILKEMTLDLFAMAKGFLYGFVMVGGFMFVAGALLYTILMLF</sequence>
<organism evidence="2 3">
    <name type="scientific">Alkalicoccobacillus gibsonii</name>
    <dbReference type="NCBI Taxonomy" id="79881"/>
    <lineage>
        <taxon>Bacteria</taxon>
        <taxon>Bacillati</taxon>
        <taxon>Bacillota</taxon>
        <taxon>Bacilli</taxon>
        <taxon>Bacillales</taxon>
        <taxon>Bacillaceae</taxon>
        <taxon>Alkalicoccobacillus</taxon>
    </lineage>
</organism>
<evidence type="ECO:0000313" key="2">
    <source>
        <dbReference type="EMBL" id="MEN0642691.1"/>
    </source>
</evidence>
<proteinExistence type="predicted"/>
<feature type="transmembrane region" description="Helical" evidence="1">
    <location>
        <begin position="21"/>
        <end position="43"/>
    </location>
</feature>
<accession>A0ABU9VFK8</accession>
<name>A0ABU9VFK8_9BACI</name>
<reference evidence="2 3" key="1">
    <citation type="submission" date="2024-03" db="EMBL/GenBank/DDBJ databases">
        <title>Bacilli Hybrid Assemblies.</title>
        <authorList>
            <person name="Kovac J."/>
        </authorList>
    </citation>
    <scope>NUCLEOTIDE SEQUENCE [LARGE SCALE GENOMIC DNA]</scope>
    <source>
        <strain evidence="2 3">FSL R7-0666</strain>
    </source>
</reference>
<comment type="caution">
    <text evidence="2">The sequence shown here is derived from an EMBL/GenBank/DDBJ whole genome shotgun (WGS) entry which is preliminary data.</text>
</comment>
<dbReference type="Proteomes" id="UP001418796">
    <property type="component" value="Unassembled WGS sequence"/>
</dbReference>
<evidence type="ECO:0000256" key="1">
    <source>
        <dbReference type="SAM" id="Phobius"/>
    </source>
</evidence>
<protein>
    <submittedName>
        <fullName evidence="2">Uncharacterized protein</fullName>
    </submittedName>
</protein>
<keyword evidence="1" id="KW-0472">Membrane</keyword>
<keyword evidence="1" id="KW-1133">Transmembrane helix</keyword>
<keyword evidence="1" id="KW-0812">Transmembrane</keyword>
<dbReference type="EMBL" id="JBCITK010000001">
    <property type="protein sequence ID" value="MEN0642691.1"/>
    <property type="molecule type" value="Genomic_DNA"/>
</dbReference>
<dbReference type="RefSeq" id="WP_343129773.1">
    <property type="nucleotide sequence ID" value="NZ_JBCITK010000001.1"/>
</dbReference>
<keyword evidence="3" id="KW-1185">Reference proteome</keyword>